<dbReference type="Proteomes" id="UP001230649">
    <property type="component" value="Unassembled WGS sequence"/>
</dbReference>
<reference evidence="1" key="1">
    <citation type="submission" date="2023-04" db="EMBL/GenBank/DDBJ databases">
        <title>Draft Genome sequencing of Naganishia species isolated from polar environments using Oxford Nanopore Technology.</title>
        <authorList>
            <person name="Leo P."/>
            <person name="Venkateswaran K."/>
        </authorList>
    </citation>
    <scope>NUCLEOTIDE SEQUENCE</scope>
    <source>
        <strain evidence="1">MNA-CCFEE 5262</strain>
    </source>
</reference>
<accession>A0ACC2VPV5</accession>
<evidence type="ECO:0000313" key="1">
    <source>
        <dbReference type="EMBL" id="KAJ9100920.1"/>
    </source>
</evidence>
<name>A0ACC2VPV5_9TREE</name>
<evidence type="ECO:0000313" key="2">
    <source>
        <dbReference type="Proteomes" id="UP001230649"/>
    </source>
</evidence>
<comment type="caution">
    <text evidence="1">The sequence shown here is derived from an EMBL/GenBank/DDBJ whole genome shotgun (WGS) entry which is preliminary data.</text>
</comment>
<keyword evidence="2" id="KW-1185">Reference proteome</keyword>
<gene>
    <name evidence="1" type="ORF">QFC20_005336</name>
</gene>
<dbReference type="EMBL" id="JASBWS010000072">
    <property type="protein sequence ID" value="KAJ9100920.1"/>
    <property type="molecule type" value="Genomic_DNA"/>
</dbReference>
<protein>
    <submittedName>
        <fullName evidence="1">Uncharacterized protein</fullName>
    </submittedName>
</protein>
<sequence>MVTEGEVEKASIDEAFLDLTILTIKEILRRHPHLATVPADAPQGIDSPLPPPPPISWAEAGNVFPIKGETKDVDSTVDHDGNDEEGAEGVGGWEDVALCLGAELMGRLRGEVREKLGYTCSAGIAHNKTLAKLCSAWKKPNAQTIMRSAAVPAFLKPMPFTKIRNLGGKLGEAMAAEYNASTVGDMLSVSLEEMQKKFGAESVWVYDILRGIDNSPVKERTATKSMLASKNITPIITTREAGYHWLAVLAGELYVRLRDAREITDGLWPKSLVLGTRQAFETQRSRQTTFPFTKNLSTEYIAKYANKLWDEVTEPMTRLSGGKPAMKVNNLALSFFGLERLEGGQQGIEGFFGAGPAAGGQVSTGVKRQRSTSPGVKIPRNLIRKATSDSDTKKQKQIRTNEVIEILSDSDDDVVIEQDNSRWTCPKCRHIFSASQEADTPNDDAQAIQAKLNAIKREHEDFHLAQDLQHQERRGTKGENRKSTAATQKTQKKSKQKPPAKPDGIKAFFSPFGDSGKRTD</sequence>
<proteinExistence type="predicted"/>
<organism evidence="1 2">
    <name type="scientific">Naganishia adeliensis</name>
    <dbReference type="NCBI Taxonomy" id="92952"/>
    <lineage>
        <taxon>Eukaryota</taxon>
        <taxon>Fungi</taxon>
        <taxon>Dikarya</taxon>
        <taxon>Basidiomycota</taxon>
        <taxon>Agaricomycotina</taxon>
        <taxon>Tremellomycetes</taxon>
        <taxon>Filobasidiales</taxon>
        <taxon>Filobasidiaceae</taxon>
        <taxon>Naganishia</taxon>
    </lineage>
</organism>